<reference evidence="3" key="1">
    <citation type="submission" date="2020-05" db="EMBL/GenBank/DDBJ databases">
        <authorList>
            <person name="Chiriac C."/>
            <person name="Salcher M."/>
            <person name="Ghai R."/>
            <person name="Kavagutti S V."/>
        </authorList>
    </citation>
    <scope>NUCLEOTIDE SEQUENCE</scope>
</reference>
<name>A0A6J7X4Q4_9CAUD</name>
<dbReference type="EMBL" id="LR798359">
    <property type="protein sequence ID" value="CAB5225847.1"/>
    <property type="molecule type" value="Genomic_DNA"/>
</dbReference>
<gene>
    <name evidence="3" type="ORF">UFOVP759_5</name>
</gene>
<feature type="transmembrane region" description="Helical" evidence="2">
    <location>
        <begin position="12"/>
        <end position="32"/>
    </location>
</feature>
<keyword evidence="2" id="KW-0812">Transmembrane</keyword>
<evidence type="ECO:0000256" key="1">
    <source>
        <dbReference type="SAM" id="Coils"/>
    </source>
</evidence>
<proteinExistence type="predicted"/>
<sequence length="207" mass="23917">MIVKRNRQNNNFQIAYFIAGSCFTPDAAYFALLNQRDDRRRAIEHSQVQEMRALAKKQRIDLDLFSDDPILALEAQADLQEWMNQRSDARELMQSCEEELAFIDLCIERVRPLRQYAHLSDNEAAEACQREEFAKEFQYRIENFLTTTGAIPHNELAVMRQHPDFNNLLLPYMNHVSQLLASPGGAQQLLPGATKTFDLPQLLGFEK</sequence>
<keyword evidence="2" id="KW-0472">Membrane</keyword>
<keyword evidence="2" id="KW-1133">Transmembrane helix</keyword>
<feature type="coiled-coil region" evidence="1">
    <location>
        <begin position="72"/>
        <end position="99"/>
    </location>
</feature>
<dbReference type="PROSITE" id="PS51257">
    <property type="entry name" value="PROKAR_LIPOPROTEIN"/>
    <property type="match status" value="1"/>
</dbReference>
<evidence type="ECO:0000256" key="2">
    <source>
        <dbReference type="SAM" id="Phobius"/>
    </source>
</evidence>
<keyword evidence="1" id="KW-0175">Coiled coil</keyword>
<protein>
    <submittedName>
        <fullName evidence="3">Uncharacterized protein</fullName>
    </submittedName>
</protein>
<accession>A0A6J7X4Q4</accession>
<organism evidence="3">
    <name type="scientific">uncultured Caudovirales phage</name>
    <dbReference type="NCBI Taxonomy" id="2100421"/>
    <lineage>
        <taxon>Viruses</taxon>
        <taxon>Duplodnaviria</taxon>
        <taxon>Heunggongvirae</taxon>
        <taxon>Uroviricota</taxon>
        <taxon>Caudoviricetes</taxon>
        <taxon>Peduoviridae</taxon>
        <taxon>Maltschvirus</taxon>
        <taxon>Maltschvirus maltsch</taxon>
    </lineage>
</organism>
<evidence type="ECO:0000313" key="3">
    <source>
        <dbReference type="EMBL" id="CAB5225847.1"/>
    </source>
</evidence>